<dbReference type="OrthoDB" id="2020070at2759"/>
<evidence type="ECO:0000259" key="1">
    <source>
        <dbReference type="Pfam" id="PF22998"/>
    </source>
</evidence>
<dbReference type="EMBL" id="KQ965733">
    <property type="protein sequence ID" value="KXS21400.1"/>
    <property type="molecule type" value="Genomic_DNA"/>
</dbReference>
<dbReference type="SUPFAM" id="SSF55729">
    <property type="entry name" value="Acyl-CoA N-acyltransferases (Nat)"/>
    <property type="match status" value="1"/>
</dbReference>
<protein>
    <recommendedName>
        <fullName evidence="1">LYC1 C-terminal domain-containing protein</fullName>
    </recommendedName>
</protein>
<dbReference type="Gene3D" id="3.40.630.30">
    <property type="match status" value="1"/>
</dbReference>
<reference evidence="2 3" key="1">
    <citation type="journal article" date="2015" name="Genome Biol. Evol.">
        <title>Phylogenomic analyses indicate that early fungi evolved digesting cell walls of algal ancestors of land plants.</title>
        <authorList>
            <person name="Chang Y."/>
            <person name="Wang S."/>
            <person name="Sekimoto S."/>
            <person name="Aerts A.L."/>
            <person name="Choi C."/>
            <person name="Clum A."/>
            <person name="LaButti K.M."/>
            <person name="Lindquist E.A."/>
            <person name="Yee Ngan C."/>
            <person name="Ohm R.A."/>
            <person name="Salamov A.A."/>
            <person name="Grigoriev I.V."/>
            <person name="Spatafora J.W."/>
            <person name="Berbee M.L."/>
        </authorList>
    </citation>
    <scope>NUCLEOTIDE SEQUENCE [LARGE SCALE GENOMIC DNA]</scope>
    <source>
        <strain evidence="2 3">JEL478</strain>
    </source>
</reference>
<dbReference type="PANTHER" id="PTHR34815">
    <property type="entry name" value="LYSINE ACETYLTRANSFERASE"/>
    <property type="match status" value="1"/>
</dbReference>
<keyword evidence="3" id="KW-1185">Reference proteome</keyword>
<sequence>MAAEGSQFVLKATEDPTEVGWTNHASYTAFGKKLSLDQYVRREQALYNHPFSRDGYTYLLQRPPNDPYLCSCENFKRPLYFTDELPDGSVVVREGLIGSIATVFTPEKNRKKGYASELMQRVIDDCRGRLGLTCSSLYSDIGPRFYETFGWRTYPSRELLLDISTVEAKATVQPSKYVTRLLTLEESLNLIPLDNHLLKSKDLPAAHARLRASTPSPTKVRAAAVGVTKNAHDWFAVRGNFYAREVRHMSDEQVGQMAYGISVGTVPTTLDSPQTSPYAFGLLFLDVKFPEAFITRLRIEPGPEGDASDPAERAATAAALSLDVLRAVANECRRLGISKLHIWDPEAQPGLVEGAALLKKEDASIDVKVDDRHDELSCFSWFGQDGADLKDWEDGNMVVQWVANEKYTWC</sequence>
<evidence type="ECO:0000313" key="3">
    <source>
        <dbReference type="Proteomes" id="UP000070544"/>
    </source>
</evidence>
<dbReference type="InterPro" id="IPR053013">
    <property type="entry name" value="LAT"/>
</dbReference>
<dbReference type="Pfam" id="PF13527">
    <property type="entry name" value="Acetyltransf_9"/>
    <property type="match status" value="1"/>
</dbReference>
<dbReference type="InterPro" id="IPR016181">
    <property type="entry name" value="Acyl_CoA_acyltransferase"/>
</dbReference>
<accession>A0A139AXF8</accession>
<evidence type="ECO:0000313" key="2">
    <source>
        <dbReference type="EMBL" id="KXS21400.1"/>
    </source>
</evidence>
<name>A0A139AXF8_GONPJ</name>
<organism evidence="2 3">
    <name type="scientific">Gonapodya prolifera (strain JEL478)</name>
    <name type="common">Monoblepharis prolifera</name>
    <dbReference type="NCBI Taxonomy" id="1344416"/>
    <lineage>
        <taxon>Eukaryota</taxon>
        <taxon>Fungi</taxon>
        <taxon>Fungi incertae sedis</taxon>
        <taxon>Chytridiomycota</taxon>
        <taxon>Chytridiomycota incertae sedis</taxon>
        <taxon>Monoblepharidomycetes</taxon>
        <taxon>Monoblepharidales</taxon>
        <taxon>Gonapodyaceae</taxon>
        <taxon>Gonapodya</taxon>
    </lineage>
</organism>
<feature type="domain" description="LYC1 C-terminal" evidence="1">
    <location>
        <begin position="201"/>
        <end position="410"/>
    </location>
</feature>
<gene>
    <name evidence="2" type="ORF">M427DRAFT_27779</name>
</gene>
<proteinExistence type="predicted"/>
<dbReference type="PANTHER" id="PTHR34815:SF2">
    <property type="entry name" value="N-ACETYLTRANSFERASE DOMAIN-CONTAINING PROTEIN"/>
    <property type="match status" value="1"/>
</dbReference>
<dbReference type="InterPro" id="IPR055100">
    <property type="entry name" value="GNAT_LYC1-like"/>
</dbReference>
<dbReference type="Proteomes" id="UP000070544">
    <property type="component" value="Unassembled WGS sequence"/>
</dbReference>
<dbReference type="Pfam" id="PF22998">
    <property type="entry name" value="GNAT_LYC1-like"/>
    <property type="match status" value="1"/>
</dbReference>
<dbReference type="STRING" id="1344416.A0A139AXF8"/>
<dbReference type="AlphaFoldDB" id="A0A139AXF8"/>